<dbReference type="OrthoDB" id="514307at2"/>
<name>K9U9K6_CHRTP</name>
<proteinExistence type="predicted"/>
<organism evidence="2 3">
    <name type="scientific">Chroococcidiopsis thermalis (strain PCC 7203)</name>
    <dbReference type="NCBI Taxonomy" id="251229"/>
    <lineage>
        <taxon>Bacteria</taxon>
        <taxon>Bacillati</taxon>
        <taxon>Cyanobacteriota</taxon>
        <taxon>Cyanophyceae</taxon>
        <taxon>Chroococcidiopsidales</taxon>
        <taxon>Chroococcidiopsidaceae</taxon>
        <taxon>Chroococcidiopsis</taxon>
    </lineage>
</organism>
<dbReference type="InParanoid" id="K9U9K6"/>
<dbReference type="KEGG" id="cthe:Chro_5939"/>
<accession>K9U9K6</accession>
<dbReference type="RefSeq" id="WP_015163210.1">
    <property type="nucleotide sequence ID" value="NC_019699.1"/>
</dbReference>
<reference evidence="2 3" key="1">
    <citation type="submission" date="2012-06" db="EMBL/GenBank/DDBJ databases">
        <title>Finished plasmid 1 of genome of Chroococcidiopsis thermalis PCC 7203.</title>
        <authorList>
            <consortium name="US DOE Joint Genome Institute"/>
            <person name="Gugger M."/>
            <person name="Coursin T."/>
            <person name="Rippka R."/>
            <person name="Tandeau De Marsac N."/>
            <person name="Huntemann M."/>
            <person name="Wei C.-L."/>
            <person name="Han J."/>
            <person name="Detter J.C."/>
            <person name="Han C."/>
            <person name="Tapia R."/>
            <person name="Davenport K."/>
            <person name="Daligault H."/>
            <person name="Erkkila T."/>
            <person name="Gu W."/>
            <person name="Munk A.C.C."/>
            <person name="Teshima H."/>
            <person name="Xu Y."/>
            <person name="Chain P."/>
            <person name="Chen A."/>
            <person name="Krypides N."/>
            <person name="Mavromatis K."/>
            <person name="Markowitz V."/>
            <person name="Szeto E."/>
            <person name="Ivanova N."/>
            <person name="Mikhailova N."/>
            <person name="Ovchinnikova G."/>
            <person name="Pagani I."/>
            <person name="Pati A."/>
            <person name="Goodwin L."/>
            <person name="Peters L."/>
            <person name="Pitluck S."/>
            <person name="Woyke T."/>
            <person name="Kerfeld C."/>
        </authorList>
    </citation>
    <scope>NUCLEOTIDE SEQUENCE [LARGE SCALE GENOMIC DNA]</scope>
    <source>
        <strain evidence="2 3">PCC 7203</strain>
        <plasmid evidence="2 3">pCHRO.01</plasmid>
    </source>
</reference>
<feature type="chain" id="PRO_5003936312" evidence="1">
    <location>
        <begin position="29"/>
        <end position="134"/>
    </location>
</feature>
<dbReference type="EMBL" id="CP003598">
    <property type="protein sequence ID" value="AFY91273.1"/>
    <property type="molecule type" value="Genomic_DNA"/>
</dbReference>
<sequence>MKIPTIASAITSAIALSLLTFSSTPAQARTFSTSCVTPQTVNGNTITFTPALTRARNLARQAAEKVNGGLSQYRAAASMYGPSFEAPCVDSGNSWIFTFTGSQPGSTIPSVESIVTVAKDGSKVTVDYNGSIRS</sequence>
<dbReference type="AlphaFoldDB" id="K9U9K6"/>
<feature type="signal peptide" evidence="1">
    <location>
        <begin position="1"/>
        <end position="28"/>
    </location>
</feature>
<evidence type="ECO:0000313" key="2">
    <source>
        <dbReference type="EMBL" id="AFY91273.1"/>
    </source>
</evidence>
<gene>
    <name evidence="2" type="ORF">Chro_5939</name>
</gene>
<keyword evidence="3" id="KW-1185">Reference proteome</keyword>
<dbReference type="HOGENOM" id="CLU_123713_0_0_3"/>
<keyword evidence="1" id="KW-0732">Signal</keyword>
<dbReference type="Proteomes" id="UP000010384">
    <property type="component" value="Plasmid pCHRO.01"/>
</dbReference>
<evidence type="ECO:0000313" key="3">
    <source>
        <dbReference type="Proteomes" id="UP000010384"/>
    </source>
</evidence>
<protein>
    <submittedName>
        <fullName evidence="2">Uncharacterized protein</fullName>
    </submittedName>
</protein>
<keyword evidence="2" id="KW-0614">Plasmid</keyword>
<evidence type="ECO:0000256" key="1">
    <source>
        <dbReference type="SAM" id="SignalP"/>
    </source>
</evidence>
<geneLocation type="plasmid" evidence="2 3">
    <name>pCHRO.01</name>
</geneLocation>